<dbReference type="AlphaFoldDB" id="A0A3R7KFN2"/>
<organism evidence="1 2">
    <name type="scientific">Trypanosoma rangeli</name>
    <dbReference type="NCBI Taxonomy" id="5698"/>
    <lineage>
        <taxon>Eukaryota</taxon>
        <taxon>Discoba</taxon>
        <taxon>Euglenozoa</taxon>
        <taxon>Kinetoplastea</taxon>
        <taxon>Metakinetoplastina</taxon>
        <taxon>Trypanosomatida</taxon>
        <taxon>Trypanosomatidae</taxon>
        <taxon>Trypanosoma</taxon>
        <taxon>Herpetosoma</taxon>
    </lineage>
</organism>
<sequence>MRVRDSEAWGPTRCIERRALLLSPATTRQGVPCSLKRVFKREGSASRQETKIEVRDDCQRARGSDHGVVLGAYDSRGLGRTSRGGSCSAAAIPYHKQQSFEAQGDWRKNEGEGGGWISMDGRCANGSSFKSASCPDWCAWTACMPPVYLIYFGGGSRVGVLRLMRECALHGR</sequence>
<evidence type="ECO:0000313" key="1">
    <source>
        <dbReference type="EMBL" id="RNF06861.1"/>
    </source>
</evidence>
<evidence type="ECO:0000313" key="2">
    <source>
        <dbReference type="Proteomes" id="UP000283634"/>
    </source>
</evidence>
<dbReference type="RefSeq" id="XP_029239494.1">
    <property type="nucleotide sequence ID" value="XM_029380758.1"/>
</dbReference>
<name>A0A3R7KFN2_TRYRA</name>
<comment type="caution">
    <text evidence="1">The sequence shown here is derived from an EMBL/GenBank/DDBJ whole genome shotgun (WGS) entry which is preliminary data.</text>
</comment>
<proteinExistence type="predicted"/>
<accession>A0A3R7KFN2</accession>
<protein>
    <submittedName>
        <fullName evidence="1">Uncharacterized protein</fullName>
    </submittedName>
</protein>
<dbReference type="EMBL" id="MKGL01000099">
    <property type="protein sequence ID" value="RNF06861.1"/>
    <property type="molecule type" value="Genomic_DNA"/>
</dbReference>
<keyword evidence="2" id="KW-1185">Reference proteome</keyword>
<reference evidence="1 2" key="1">
    <citation type="journal article" date="2018" name="BMC Genomics">
        <title>Genomic comparison of Trypanosoma conorhini and Trypanosoma rangeli to Trypanosoma cruzi strains of high and low virulence.</title>
        <authorList>
            <person name="Bradwell K.R."/>
            <person name="Koparde V.N."/>
            <person name="Matveyev A.V."/>
            <person name="Serrano M.G."/>
            <person name="Alves J.M."/>
            <person name="Parikh H."/>
            <person name="Huang B."/>
            <person name="Lee V."/>
            <person name="Espinosa-Alvarez O."/>
            <person name="Ortiz P.A."/>
            <person name="Costa-Martins A.G."/>
            <person name="Teixeira M.M."/>
            <person name="Buck G.A."/>
        </authorList>
    </citation>
    <scope>NUCLEOTIDE SEQUENCE [LARGE SCALE GENOMIC DNA]</scope>
    <source>
        <strain evidence="1 2">AM80</strain>
    </source>
</reference>
<dbReference type="Proteomes" id="UP000283634">
    <property type="component" value="Unassembled WGS sequence"/>
</dbReference>
<dbReference type="GeneID" id="40327739"/>
<gene>
    <name evidence="1" type="ORF">TraAM80_03806</name>
</gene>